<dbReference type="AlphaFoldDB" id="A0A9X1D9W5"/>
<sequence length="161" mass="17354">MKKDHLMQYLKAVPLAIAGLMMPAVALAEPVEMIGGWSATLATIDGDGSKVKSVYIFDLSGSMLIRFGKEATPFDVRCIGTETISPTDIVDGSASCIFSDKDGNKLYAEMKTADPVARYTFTGGTGPWATMRGQIEVRESFTYSTPTLARSVSTGRGEVRR</sequence>
<name>A0A9X1D9W5_9SPHN</name>
<evidence type="ECO:0000313" key="1">
    <source>
        <dbReference type="EMBL" id="MBT2186055.1"/>
    </source>
</evidence>
<gene>
    <name evidence="1" type="ORF">KK488_03765</name>
</gene>
<keyword evidence="2" id="KW-1185">Reference proteome</keyword>
<dbReference type="Proteomes" id="UP001138757">
    <property type="component" value="Unassembled WGS sequence"/>
</dbReference>
<protein>
    <submittedName>
        <fullName evidence="1">Uncharacterized protein</fullName>
    </submittedName>
</protein>
<organism evidence="1 2">
    <name type="scientific">Sphingobium nicotianae</name>
    <dbReference type="NCBI Taxonomy" id="2782607"/>
    <lineage>
        <taxon>Bacteria</taxon>
        <taxon>Pseudomonadati</taxon>
        <taxon>Pseudomonadota</taxon>
        <taxon>Alphaproteobacteria</taxon>
        <taxon>Sphingomonadales</taxon>
        <taxon>Sphingomonadaceae</taxon>
        <taxon>Sphingobium</taxon>
    </lineage>
</organism>
<evidence type="ECO:0000313" key="2">
    <source>
        <dbReference type="Proteomes" id="UP001138757"/>
    </source>
</evidence>
<accession>A0A9X1D9W5</accession>
<reference evidence="1" key="1">
    <citation type="submission" date="2021-05" db="EMBL/GenBank/DDBJ databases">
        <title>Genome of Sphingobium sp. strain.</title>
        <authorList>
            <person name="Fan R."/>
        </authorList>
    </citation>
    <scope>NUCLEOTIDE SEQUENCE</scope>
    <source>
        <strain evidence="1">H33</strain>
    </source>
</reference>
<proteinExistence type="predicted"/>
<dbReference type="RefSeq" id="WP_214621798.1">
    <property type="nucleotide sequence ID" value="NZ_JAHGAW010000002.1"/>
</dbReference>
<dbReference type="EMBL" id="JAHGAW010000002">
    <property type="protein sequence ID" value="MBT2186055.1"/>
    <property type="molecule type" value="Genomic_DNA"/>
</dbReference>
<comment type="caution">
    <text evidence="1">The sequence shown here is derived from an EMBL/GenBank/DDBJ whole genome shotgun (WGS) entry which is preliminary data.</text>
</comment>